<dbReference type="InterPro" id="IPR039261">
    <property type="entry name" value="FNR_nucleotide-bd"/>
</dbReference>
<dbReference type="AlphaFoldDB" id="A0A3D9SKM0"/>
<dbReference type="InterPro" id="IPR039374">
    <property type="entry name" value="SIP_fam"/>
</dbReference>
<proteinExistence type="predicted"/>
<feature type="domain" description="FAD-binding FR-type" evidence="1">
    <location>
        <begin position="10"/>
        <end position="135"/>
    </location>
</feature>
<gene>
    <name evidence="2" type="ORF">DFJ69_1864</name>
</gene>
<dbReference type="FunFam" id="2.40.30.10:FF:000131">
    <property type="entry name" value="NADPH-dependent ferric siderophore reductase"/>
    <property type="match status" value="1"/>
</dbReference>
<dbReference type="OrthoDB" id="3211041at2"/>
<dbReference type="PANTHER" id="PTHR30157">
    <property type="entry name" value="FERRIC REDUCTASE, NADPH-DEPENDENT"/>
    <property type="match status" value="1"/>
</dbReference>
<organism evidence="2 3">
    <name type="scientific">Thermomonospora umbrina</name>
    <dbReference type="NCBI Taxonomy" id="111806"/>
    <lineage>
        <taxon>Bacteria</taxon>
        <taxon>Bacillati</taxon>
        <taxon>Actinomycetota</taxon>
        <taxon>Actinomycetes</taxon>
        <taxon>Streptosporangiales</taxon>
        <taxon>Thermomonosporaceae</taxon>
        <taxon>Thermomonospora</taxon>
    </lineage>
</organism>
<protein>
    <submittedName>
        <fullName evidence="2">NADPH-dependent ferric siderophore reductase</fullName>
    </submittedName>
</protein>
<sequence>MTTRPVRRAPRPTTGTVVRTERLTPHMIRVVIGGEGLAGFAAGEFTDHYVKLLFPPPDVVYPEPFDMAVIRAEMPREQWPRTRTYTVRSWDPVAAELTLDFVYHGDVGLAGPWARAAEPGDVIRFLGPGGAYAPSPQADWHLMVGDESALPAIAASLERVPDGAPTRVFLEVAGPAEEQELPTPGDAEIVWLHRDGGPVGEALVRAVRGLEFPEGDVHAFVHGEAGFVKDLRRHLRVDRGLPLERLSISGYWRRGADEDGWQSSKAEWNREVEATEADALKRSPLS</sequence>
<dbReference type="CDD" id="cd06193">
    <property type="entry name" value="siderophore_interacting"/>
    <property type="match status" value="1"/>
</dbReference>
<comment type="caution">
    <text evidence="2">The sequence shown here is derived from an EMBL/GenBank/DDBJ whole genome shotgun (WGS) entry which is preliminary data.</text>
</comment>
<dbReference type="GO" id="GO:0016491">
    <property type="term" value="F:oxidoreductase activity"/>
    <property type="evidence" value="ECO:0007669"/>
    <property type="project" value="InterPro"/>
</dbReference>
<dbReference type="InterPro" id="IPR017938">
    <property type="entry name" value="Riboflavin_synthase-like_b-brl"/>
</dbReference>
<name>A0A3D9SKM0_9ACTN</name>
<dbReference type="InterPro" id="IPR007037">
    <property type="entry name" value="SIP_rossman_dom"/>
</dbReference>
<evidence type="ECO:0000313" key="3">
    <source>
        <dbReference type="Proteomes" id="UP000256661"/>
    </source>
</evidence>
<dbReference type="PROSITE" id="PS51384">
    <property type="entry name" value="FAD_FR"/>
    <property type="match status" value="1"/>
</dbReference>
<dbReference type="Pfam" id="PF08021">
    <property type="entry name" value="FAD_binding_9"/>
    <property type="match status" value="1"/>
</dbReference>
<dbReference type="Gene3D" id="2.40.30.10">
    <property type="entry name" value="Translation factors"/>
    <property type="match status" value="1"/>
</dbReference>
<dbReference type="EMBL" id="QTTT01000001">
    <property type="protein sequence ID" value="REE96428.1"/>
    <property type="molecule type" value="Genomic_DNA"/>
</dbReference>
<dbReference type="InterPro" id="IPR017927">
    <property type="entry name" value="FAD-bd_FR_type"/>
</dbReference>
<reference evidence="2 3" key="1">
    <citation type="submission" date="2018-08" db="EMBL/GenBank/DDBJ databases">
        <title>Sequencing the genomes of 1000 actinobacteria strains.</title>
        <authorList>
            <person name="Klenk H.-P."/>
        </authorList>
    </citation>
    <scope>NUCLEOTIDE SEQUENCE [LARGE SCALE GENOMIC DNA]</scope>
    <source>
        <strain evidence="2 3">DSM 43927</strain>
    </source>
</reference>
<evidence type="ECO:0000313" key="2">
    <source>
        <dbReference type="EMBL" id="REE96428.1"/>
    </source>
</evidence>
<keyword evidence="3" id="KW-1185">Reference proteome</keyword>
<dbReference type="RefSeq" id="WP_116022071.1">
    <property type="nucleotide sequence ID" value="NZ_QTTT01000001.1"/>
</dbReference>
<dbReference type="PANTHER" id="PTHR30157:SF0">
    <property type="entry name" value="NADPH-DEPENDENT FERRIC-CHELATE REDUCTASE"/>
    <property type="match status" value="1"/>
</dbReference>
<dbReference type="Proteomes" id="UP000256661">
    <property type="component" value="Unassembled WGS sequence"/>
</dbReference>
<dbReference type="Pfam" id="PF04954">
    <property type="entry name" value="SIP"/>
    <property type="match status" value="1"/>
</dbReference>
<accession>A0A3D9SKM0</accession>
<evidence type="ECO:0000259" key="1">
    <source>
        <dbReference type="PROSITE" id="PS51384"/>
    </source>
</evidence>
<dbReference type="Gene3D" id="3.40.50.80">
    <property type="entry name" value="Nucleotide-binding domain of ferredoxin-NADP reductase (FNR) module"/>
    <property type="match status" value="1"/>
</dbReference>
<dbReference type="SUPFAM" id="SSF63380">
    <property type="entry name" value="Riboflavin synthase domain-like"/>
    <property type="match status" value="1"/>
</dbReference>
<dbReference type="InterPro" id="IPR013113">
    <property type="entry name" value="SIP_FAD-bd"/>
</dbReference>